<feature type="region of interest" description="Disordered" evidence="1">
    <location>
        <begin position="12"/>
        <end position="54"/>
    </location>
</feature>
<evidence type="ECO:0000313" key="3">
    <source>
        <dbReference type="Proteomes" id="UP000094285"/>
    </source>
</evidence>
<dbReference type="GeneID" id="30983618"/>
<sequence>MSVSNRVALAPIKDSCLNKPGSRDGTPMRKPKRVSPLASSHGVNSFANSPTTTSSIISARTPGYLVGTAGVSTSFNGASGARHTPIKSLSFSESRSSSLSPTIRGAKNDTAGLAATKLKLKLQLALYKLQQQSGGISGNNNNNSQGVSSSAHPPKTSPTTTATTSPIASLNISSLKRPASSPYLPTPPRSRPYSSSVNINLKTKAKLLSKTRTFPSLSNIATSDHAAKVQKLRLFKIKRKSIFYSAAPANKPLPLSINHVNLPKPMLTSLANSIRQAEIPAKIDPDELPRLSRADSDSLAKTNLPSINKILKTPIKNASSTRHLISSLNVSSAVVATDDTTIDEDNDATICNTTIKEKERKGSCILTSSPIASFGTPNSFSVAKSLLQLGGYYESNDPACDR</sequence>
<feature type="compositionally biased region" description="Low complexity" evidence="1">
    <location>
        <begin position="134"/>
        <end position="169"/>
    </location>
</feature>
<feature type="region of interest" description="Disordered" evidence="1">
    <location>
        <begin position="134"/>
        <end position="171"/>
    </location>
</feature>
<dbReference type="OrthoDB" id="4018477at2759"/>
<name>A0A1E4SMP5_9ASCO</name>
<feature type="compositionally biased region" description="Low complexity" evidence="1">
    <location>
        <begin position="88"/>
        <end position="100"/>
    </location>
</feature>
<evidence type="ECO:0000256" key="1">
    <source>
        <dbReference type="SAM" id="MobiDB-lite"/>
    </source>
</evidence>
<accession>A0A1E4SMP5</accession>
<dbReference type="Proteomes" id="UP000094285">
    <property type="component" value="Unassembled WGS sequence"/>
</dbReference>
<keyword evidence="3" id="KW-1185">Reference proteome</keyword>
<feature type="region of interest" description="Disordered" evidence="1">
    <location>
        <begin position="178"/>
        <end position="197"/>
    </location>
</feature>
<feature type="region of interest" description="Disordered" evidence="1">
    <location>
        <begin position="75"/>
        <end position="106"/>
    </location>
</feature>
<evidence type="ECO:0000313" key="2">
    <source>
        <dbReference type="EMBL" id="ODV80758.1"/>
    </source>
</evidence>
<feature type="compositionally biased region" description="Polar residues" evidence="1">
    <location>
        <begin position="37"/>
        <end position="54"/>
    </location>
</feature>
<dbReference type="RefSeq" id="XP_020065880.1">
    <property type="nucleotide sequence ID" value="XM_020209482.1"/>
</dbReference>
<dbReference type="EMBL" id="KV453910">
    <property type="protein sequence ID" value="ODV80758.1"/>
    <property type="molecule type" value="Genomic_DNA"/>
</dbReference>
<reference evidence="3" key="1">
    <citation type="submission" date="2016-05" db="EMBL/GenBank/DDBJ databases">
        <title>Comparative genomics of biotechnologically important yeasts.</title>
        <authorList>
            <consortium name="DOE Joint Genome Institute"/>
            <person name="Riley R."/>
            <person name="Haridas S."/>
            <person name="Wolfe K.H."/>
            <person name="Lopes M.R."/>
            <person name="Hittinger C.T."/>
            <person name="Goker M."/>
            <person name="Salamov A."/>
            <person name="Wisecaver J."/>
            <person name="Long T.M."/>
            <person name="Aerts A.L."/>
            <person name="Barry K."/>
            <person name="Choi C."/>
            <person name="Clum A."/>
            <person name="Coughlan A.Y."/>
            <person name="Deshpande S."/>
            <person name="Douglass A.P."/>
            <person name="Hanson S.J."/>
            <person name="Klenk H.-P."/>
            <person name="Labutti K."/>
            <person name="Lapidus A."/>
            <person name="Lindquist E."/>
            <person name="Lipzen A."/>
            <person name="Meier-Kolthoff J.P."/>
            <person name="Ohm R.A."/>
            <person name="Otillar R.P."/>
            <person name="Pangilinan J."/>
            <person name="Peng Y."/>
            <person name="Rokas A."/>
            <person name="Rosa C.A."/>
            <person name="Scheuner C."/>
            <person name="Sibirny A.A."/>
            <person name="Slot J.C."/>
            <person name="Stielow J.B."/>
            <person name="Sun H."/>
            <person name="Kurtzman C.P."/>
            <person name="Blackwell M."/>
            <person name="Grigoriev I.V."/>
            <person name="Jeffries T.W."/>
        </authorList>
    </citation>
    <scope>NUCLEOTIDE SEQUENCE [LARGE SCALE GENOMIC DNA]</scope>
    <source>
        <strain evidence="3">NRRL Y-17324</strain>
    </source>
</reference>
<dbReference type="AlphaFoldDB" id="A0A1E4SMP5"/>
<proteinExistence type="predicted"/>
<organism evidence="2 3">
    <name type="scientific">Suhomyces tanzawaensis NRRL Y-17324</name>
    <dbReference type="NCBI Taxonomy" id="984487"/>
    <lineage>
        <taxon>Eukaryota</taxon>
        <taxon>Fungi</taxon>
        <taxon>Dikarya</taxon>
        <taxon>Ascomycota</taxon>
        <taxon>Saccharomycotina</taxon>
        <taxon>Pichiomycetes</taxon>
        <taxon>Debaryomycetaceae</taxon>
        <taxon>Suhomyces</taxon>
    </lineage>
</organism>
<protein>
    <submittedName>
        <fullName evidence="2">Uncharacterized protein</fullName>
    </submittedName>
</protein>
<gene>
    <name evidence="2" type="ORF">CANTADRAFT_4764</name>
</gene>